<keyword evidence="2" id="KW-1185">Reference proteome</keyword>
<evidence type="ECO:0000313" key="2">
    <source>
        <dbReference type="Proteomes" id="UP000297030"/>
    </source>
</evidence>
<organism evidence="1 2">
    <name type="scientific">Lonomia obliqua multiple nucleopolyhedrovirus</name>
    <dbReference type="NCBI Taxonomy" id="134394"/>
    <lineage>
        <taxon>Viruses</taxon>
        <taxon>Viruses incertae sedis</taxon>
        <taxon>Naldaviricetes</taxon>
        <taxon>Lefavirales</taxon>
        <taxon>Baculoviridae</taxon>
        <taxon>Alphabaculovirus</taxon>
        <taxon>Alphabaculovirus lonobliquae</taxon>
        <taxon>Lonomia obliqua nucleopolyhedrovirus</taxon>
    </lineage>
</organism>
<dbReference type="InterPro" id="IPR020201">
    <property type="entry name" value="AcMNPV_Orf52"/>
</dbReference>
<dbReference type="RefSeq" id="YP_009666453.1">
    <property type="nucleotide sequence ID" value="NC_043520.1"/>
</dbReference>
<accession>A0A126FC68</accession>
<gene>
    <name evidence="1" type="primary">Orf-91</name>
</gene>
<protein>
    <submittedName>
        <fullName evidence="1">Uncharacterized protein</fullName>
    </submittedName>
</protein>
<proteinExistence type="predicted"/>
<name>A0A126FC68_9ABAC</name>
<sequence>MWAQDLKNNGVDIEKPLLCHNSTSVVLCELCLSKSTPNDYWCCDKCLFPIVDDLNGQHKLTAKQQLYVFALLSICYWEEKLLTIENTYEKAAAGFRKEEKKDINNTYIWKQRLRITWSNIDRPFVCIIANTSVCVQCSLDNYESIKLHYNSIIETFDEKYFCQNCLFPLFDVLIFL</sequence>
<dbReference type="Pfam" id="PF11077">
    <property type="entry name" value="DUF2616"/>
    <property type="match status" value="1"/>
</dbReference>
<reference evidence="1 2" key="1">
    <citation type="submission" date="2015-02" db="EMBL/GenBank/DDBJ databases">
        <title>Complete genome of a baculovirus isolated from a medical interest larvae: lLonomia obliqua (Lepidoptera: Saturniidae).</title>
        <authorList>
            <person name="Clara A.-S.W."/>
            <person name="Daniel A.-A.M.P."/>
            <person name="Miguel A.S."/>
            <person name="Jhon F.E.A."/>
            <person name="Fabricio M.S."/>
            <person name="Jose W.L.C."/>
            <person name="Bergmann R.M."/>
            <person name="Fernando M.L."/>
        </authorList>
    </citation>
    <scope>NUCLEOTIDE SEQUENCE [LARGE SCALE GENOMIC DNA]</scope>
    <source>
        <strain evidence="1">SP/2000</strain>
    </source>
</reference>
<evidence type="ECO:0000313" key="1">
    <source>
        <dbReference type="EMBL" id="AKN80992.1"/>
    </source>
</evidence>
<dbReference type="EMBL" id="KP763670">
    <property type="protein sequence ID" value="AKN80992.1"/>
    <property type="molecule type" value="Genomic_DNA"/>
</dbReference>
<dbReference type="Proteomes" id="UP000297030">
    <property type="component" value="Segment"/>
</dbReference>
<dbReference type="GeneID" id="40526723"/>
<dbReference type="KEGG" id="vg:40526723"/>